<dbReference type="InterPro" id="IPR045155">
    <property type="entry name" value="Beta-lactam_cat"/>
</dbReference>
<evidence type="ECO:0000256" key="2">
    <source>
        <dbReference type="SAM" id="Phobius"/>
    </source>
</evidence>
<evidence type="ECO:0000313" key="4">
    <source>
        <dbReference type="EMBL" id="NEZ55751.1"/>
    </source>
</evidence>
<keyword evidence="5" id="KW-1185">Reference proteome</keyword>
<keyword evidence="2" id="KW-1133">Transmembrane helix</keyword>
<keyword evidence="2" id="KW-0472">Membrane</keyword>
<feature type="region of interest" description="Disordered" evidence="1">
    <location>
        <begin position="1"/>
        <end position="78"/>
    </location>
</feature>
<proteinExistence type="predicted"/>
<dbReference type="RefSeq" id="WP_163697658.1">
    <property type="nucleotide sequence ID" value="NZ_QXHD01000004.1"/>
</dbReference>
<dbReference type="GO" id="GO:0008800">
    <property type="term" value="F:beta-lactamase activity"/>
    <property type="evidence" value="ECO:0007669"/>
    <property type="project" value="InterPro"/>
</dbReference>
<gene>
    <name evidence="4" type="ORF">DXZ20_08705</name>
</gene>
<comment type="caution">
    <text evidence="4">The sequence shown here is derived from an EMBL/GenBank/DDBJ whole genome shotgun (WGS) entry which is preliminary data.</text>
</comment>
<dbReference type="InterPro" id="IPR012338">
    <property type="entry name" value="Beta-lactam/transpept-like"/>
</dbReference>
<protein>
    <submittedName>
        <fullName evidence="4">Serine hydrolase</fullName>
    </submittedName>
</protein>
<dbReference type="PANTHER" id="PTHR35333:SF4">
    <property type="entry name" value="SLR0121 PROTEIN"/>
    <property type="match status" value="1"/>
</dbReference>
<dbReference type="GO" id="GO:0046677">
    <property type="term" value="P:response to antibiotic"/>
    <property type="evidence" value="ECO:0007669"/>
    <property type="project" value="InterPro"/>
</dbReference>
<keyword evidence="2" id="KW-0812">Transmembrane</keyword>
<keyword evidence="4" id="KW-0378">Hydrolase</keyword>
<reference evidence="4 5" key="1">
    <citation type="journal article" date="2020" name="Microb. Ecol.">
        <title>Ecogenomics of the Marine Benthic Filamentous Cyanobacterium Adonisia.</title>
        <authorList>
            <person name="Walter J.M."/>
            <person name="Coutinho F.H."/>
            <person name="Leomil L."/>
            <person name="Hargreaves P.I."/>
            <person name="Campeao M.E."/>
            <person name="Vieira V.V."/>
            <person name="Silva B.S."/>
            <person name="Fistarol G.O."/>
            <person name="Salomon P.S."/>
            <person name="Sawabe T."/>
            <person name="Mino S."/>
            <person name="Hosokawa M."/>
            <person name="Miyashita H."/>
            <person name="Maruyama F."/>
            <person name="van Verk M.C."/>
            <person name="Dutilh B.E."/>
            <person name="Thompson C.C."/>
            <person name="Thompson F.L."/>
        </authorList>
    </citation>
    <scope>NUCLEOTIDE SEQUENCE [LARGE SCALE GENOMIC DNA]</scope>
    <source>
        <strain evidence="4 5">CCMR0081</strain>
    </source>
</reference>
<evidence type="ECO:0000259" key="3">
    <source>
        <dbReference type="Pfam" id="PF13354"/>
    </source>
</evidence>
<name>A0A6M0RJB0_9CYAN</name>
<dbReference type="GO" id="GO:0030655">
    <property type="term" value="P:beta-lactam antibiotic catabolic process"/>
    <property type="evidence" value="ECO:0007669"/>
    <property type="project" value="InterPro"/>
</dbReference>
<evidence type="ECO:0000313" key="5">
    <source>
        <dbReference type="Proteomes" id="UP000481033"/>
    </source>
</evidence>
<accession>A0A6M0RJB0</accession>
<evidence type="ECO:0000256" key="1">
    <source>
        <dbReference type="SAM" id="MobiDB-lite"/>
    </source>
</evidence>
<dbReference type="Gene3D" id="3.40.710.10">
    <property type="entry name" value="DD-peptidase/beta-lactamase superfamily"/>
    <property type="match status" value="1"/>
</dbReference>
<dbReference type="EMBL" id="QXHD01000004">
    <property type="protein sequence ID" value="NEZ55751.1"/>
    <property type="molecule type" value="Genomic_DNA"/>
</dbReference>
<feature type="compositionally biased region" description="Basic residues" evidence="1">
    <location>
        <begin position="10"/>
        <end position="22"/>
    </location>
</feature>
<dbReference type="Pfam" id="PF13354">
    <property type="entry name" value="Beta-lactamase2"/>
    <property type="match status" value="1"/>
</dbReference>
<dbReference type="Proteomes" id="UP000481033">
    <property type="component" value="Unassembled WGS sequence"/>
</dbReference>
<dbReference type="PANTHER" id="PTHR35333">
    <property type="entry name" value="BETA-LACTAMASE"/>
    <property type="match status" value="1"/>
</dbReference>
<feature type="domain" description="Beta-lactamase class A catalytic" evidence="3">
    <location>
        <begin position="167"/>
        <end position="376"/>
    </location>
</feature>
<dbReference type="SUPFAM" id="SSF56601">
    <property type="entry name" value="beta-lactamase/transpeptidase-like"/>
    <property type="match status" value="1"/>
</dbReference>
<dbReference type="InterPro" id="IPR000871">
    <property type="entry name" value="Beta-lactam_class-A"/>
</dbReference>
<dbReference type="AlphaFoldDB" id="A0A6M0RJB0"/>
<feature type="region of interest" description="Disordered" evidence="1">
    <location>
        <begin position="403"/>
        <end position="438"/>
    </location>
</feature>
<organism evidence="4 5">
    <name type="scientific">Adonisia turfae CCMR0081</name>
    <dbReference type="NCBI Taxonomy" id="2292702"/>
    <lineage>
        <taxon>Bacteria</taxon>
        <taxon>Bacillati</taxon>
        <taxon>Cyanobacteriota</taxon>
        <taxon>Adonisia</taxon>
        <taxon>Adonisia turfae</taxon>
    </lineage>
</organism>
<feature type="transmembrane region" description="Helical" evidence="2">
    <location>
        <begin position="88"/>
        <end position="110"/>
    </location>
</feature>
<sequence>MTDPQQPYPKSRRTGRPRRQRRSASLGRPADRSRGSSRRARSNASGGMFGDMVDPSRHVRRTRRNARSTWPPQPKASLLPRLPKPLVYGIRLLIIGLGVAAIAGTVLSVLTPADDQSTTSTAAETQSAVTVTAAPDNDVLVVTRELTALKTKLEELQELIPELTPTIYVFDLDTGNYVEVAGNAETPAASTIKLPILIAFFKAVDEGRITVDQALAMQSNQIAGGSGDMQGQPPGTRYTALEVATQMIINSDNTATNMMIDLLGGPQVLNQQFADWGLTMTILRNPLPDIEGTNTTSAQDLVRMIAHLHKGDILSLRSRDRVMNILQRTYNKKLLPAGVSETTISYNKTGNIGEVLGDVALMDLANGKRYAIAALVRRPENDGRAQELIRRISQAVYQTMNQSAPVPLPVGTSTETEPDLQPNGEVPGSNVPNPQEQI</sequence>